<dbReference type="InterPro" id="IPR011576">
    <property type="entry name" value="Pyridox_Oxase_N"/>
</dbReference>
<organism evidence="2">
    <name type="scientific">marine sediment metagenome</name>
    <dbReference type="NCBI Taxonomy" id="412755"/>
    <lineage>
        <taxon>unclassified sequences</taxon>
        <taxon>metagenomes</taxon>
        <taxon>ecological metagenomes</taxon>
    </lineage>
</organism>
<dbReference type="Pfam" id="PF01243">
    <property type="entry name" value="PNPOx_N"/>
    <property type="match status" value="1"/>
</dbReference>
<dbReference type="PANTHER" id="PTHR42815:SF2">
    <property type="entry name" value="FAD-BINDING, PUTATIVE (AFU_ORTHOLOGUE AFUA_6G07600)-RELATED"/>
    <property type="match status" value="1"/>
</dbReference>
<comment type="caution">
    <text evidence="2">The sequence shown here is derived from an EMBL/GenBank/DDBJ whole genome shotgun (WGS) entry which is preliminary data.</text>
</comment>
<feature type="domain" description="Pyridoxamine 5'-phosphate oxidase N-terminal" evidence="1">
    <location>
        <begin position="38"/>
        <end position="137"/>
    </location>
</feature>
<name>A0A0F9P813_9ZZZZ</name>
<evidence type="ECO:0000259" key="1">
    <source>
        <dbReference type="Pfam" id="PF01243"/>
    </source>
</evidence>
<protein>
    <recommendedName>
        <fullName evidence="1">Pyridoxamine 5'-phosphate oxidase N-terminal domain-containing protein</fullName>
    </recommendedName>
</protein>
<dbReference type="EMBL" id="LAZR01006799">
    <property type="protein sequence ID" value="KKM89572.1"/>
    <property type="molecule type" value="Genomic_DNA"/>
</dbReference>
<dbReference type="InterPro" id="IPR012349">
    <property type="entry name" value="Split_barrel_FMN-bd"/>
</dbReference>
<reference evidence="2" key="1">
    <citation type="journal article" date="2015" name="Nature">
        <title>Complex archaea that bridge the gap between prokaryotes and eukaryotes.</title>
        <authorList>
            <person name="Spang A."/>
            <person name="Saw J.H."/>
            <person name="Jorgensen S.L."/>
            <person name="Zaremba-Niedzwiedzka K."/>
            <person name="Martijn J."/>
            <person name="Lind A.E."/>
            <person name="van Eijk R."/>
            <person name="Schleper C."/>
            <person name="Guy L."/>
            <person name="Ettema T.J."/>
        </authorList>
    </citation>
    <scope>NUCLEOTIDE SEQUENCE</scope>
</reference>
<dbReference type="SUPFAM" id="SSF50475">
    <property type="entry name" value="FMN-binding split barrel"/>
    <property type="match status" value="1"/>
</dbReference>
<dbReference type="AlphaFoldDB" id="A0A0F9P813"/>
<proteinExistence type="predicted"/>
<accession>A0A0F9P813</accession>
<dbReference type="PANTHER" id="PTHR42815">
    <property type="entry name" value="FAD-BINDING, PUTATIVE (AFU_ORTHOLOGUE AFUA_6G07600)-RELATED"/>
    <property type="match status" value="1"/>
</dbReference>
<evidence type="ECO:0000313" key="2">
    <source>
        <dbReference type="EMBL" id="KKM89572.1"/>
    </source>
</evidence>
<sequence>MTDINDPYHAGSKKWQESFGTEKLAQRQVELIYHNKVTEEEKTFIESRDMFFLSTTNNEGWPTCSYKGGPVGFVRVIDEHTIAFPDYDGNGMFLSIGNMSLSHKVGMLFIDFENPQRLRLHGIAHVYEEDELLSEFAGAQLIIRVTIDQMFINCPRYIHHYKKIEESMFTPEKGISAPIPDWKNLEAIQDVLPEKNKRK</sequence>
<gene>
    <name evidence="2" type="ORF">LCGC14_1247400</name>
</gene>
<dbReference type="Gene3D" id="2.30.110.10">
    <property type="entry name" value="Electron Transport, Fmn-binding Protein, Chain A"/>
    <property type="match status" value="1"/>
</dbReference>